<comment type="caution">
    <text evidence="1">The sequence shown here is derived from an EMBL/GenBank/DDBJ whole genome shotgun (WGS) entry which is preliminary data.</text>
</comment>
<dbReference type="AlphaFoldDB" id="A0AAW1H179"/>
<dbReference type="EMBL" id="JASPKY010002229">
    <property type="protein sequence ID" value="KAK9670810.1"/>
    <property type="molecule type" value="Genomic_DNA"/>
</dbReference>
<gene>
    <name evidence="1" type="ORF">QE152_g41187</name>
</gene>
<feature type="non-terminal residue" evidence="1">
    <location>
        <position position="109"/>
    </location>
</feature>
<organism evidence="1 2">
    <name type="scientific">Popillia japonica</name>
    <name type="common">Japanese beetle</name>
    <dbReference type="NCBI Taxonomy" id="7064"/>
    <lineage>
        <taxon>Eukaryota</taxon>
        <taxon>Metazoa</taxon>
        <taxon>Ecdysozoa</taxon>
        <taxon>Arthropoda</taxon>
        <taxon>Hexapoda</taxon>
        <taxon>Insecta</taxon>
        <taxon>Pterygota</taxon>
        <taxon>Neoptera</taxon>
        <taxon>Endopterygota</taxon>
        <taxon>Coleoptera</taxon>
        <taxon>Polyphaga</taxon>
        <taxon>Scarabaeiformia</taxon>
        <taxon>Scarabaeidae</taxon>
        <taxon>Rutelinae</taxon>
        <taxon>Popillia</taxon>
    </lineage>
</organism>
<reference evidence="1 2" key="1">
    <citation type="journal article" date="2024" name="BMC Genomics">
        <title>De novo assembly and annotation of Popillia japonica's genome with initial clues to its potential as an invasive pest.</title>
        <authorList>
            <person name="Cucini C."/>
            <person name="Boschi S."/>
            <person name="Funari R."/>
            <person name="Cardaioli E."/>
            <person name="Iannotti N."/>
            <person name="Marturano G."/>
            <person name="Paoli F."/>
            <person name="Bruttini M."/>
            <person name="Carapelli A."/>
            <person name="Frati F."/>
            <person name="Nardi F."/>
        </authorList>
    </citation>
    <scope>NUCLEOTIDE SEQUENCE [LARGE SCALE GENOMIC DNA]</scope>
    <source>
        <strain evidence="1">DMR45628</strain>
    </source>
</reference>
<accession>A0AAW1H179</accession>
<evidence type="ECO:0000313" key="2">
    <source>
        <dbReference type="Proteomes" id="UP001458880"/>
    </source>
</evidence>
<protein>
    <submittedName>
        <fullName evidence="1">Uncharacterized protein</fullName>
    </submittedName>
</protein>
<name>A0AAW1H179_POPJA</name>
<proteinExistence type="predicted"/>
<keyword evidence="2" id="KW-1185">Reference proteome</keyword>
<dbReference type="Proteomes" id="UP001458880">
    <property type="component" value="Unassembled WGS sequence"/>
</dbReference>
<evidence type="ECO:0000313" key="1">
    <source>
        <dbReference type="EMBL" id="KAK9670810.1"/>
    </source>
</evidence>
<sequence length="109" mass="13492">MTREEKRSYKKCTEVIGEAYKNSTTEYTKRERREPYWWNEEVGNKRKQCILLRRIVTRMAKKNFTEEVKMQAKEKYKEGRKELCKLIKKSRKEHWNKLCRELNNDIWGK</sequence>